<dbReference type="AlphaFoldDB" id="A0A6A6WBK9"/>
<keyword evidence="4" id="KW-1185">Reference proteome</keyword>
<name>A0A6A6WBK9_9PEZI</name>
<evidence type="ECO:0000313" key="4">
    <source>
        <dbReference type="Proteomes" id="UP000799437"/>
    </source>
</evidence>
<gene>
    <name evidence="3" type="ORF">EJ05DRAFT_343347</name>
</gene>
<evidence type="ECO:0000256" key="1">
    <source>
        <dbReference type="SAM" id="Coils"/>
    </source>
</evidence>
<dbReference type="Proteomes" id="UP000799437">
    <property type="component" value="Unassembled WGS sequence"/>
</dbReference>
<evidence type="ECO:0000256" key="2">
    <source>
        <dbReference type="SAM" id="MobiDB-lite"/>
    </source>
</evidence>
<feature type="region of interest" description="Disordered" evidence="2">
    <location>
        <begin position="23"/>
        <end position="69"/>
    </location>
</feature>
<protein>
    <submittedName>
        <fullName evidence="3">Uncharacterized protein</fullName>
    </submittedName>
</protein>
<evidence type="ECO:0000313" key="3">
    <source>
        <dbReference type="EMBL" id="KAF2759350.1"/>
    </source>
</evidence>
<sequence length="293" mass="33432">MITSSNVLSSDVAQMEEINQDATCIPGSPFDPQTVTTVPSAAARTPARKRKMSNVEERTDVKRSGSSSQSDAMPAFILQVQQEYTSWLKTNEDIKLQLSKQSKELDKIKDARLQDSQELLRLRPYESKFVAVKAELTQTRQLHESDLSRDSQIIDTLTLKFNHCATEKEALRRTLDTEREKNVKKRKNLEHEVARAKHQRDVWEADKENFKDELSVTFTALSRVREAFQAHVGIDEAFRSMHTAHDFVVNRRPEENLSELEHSGMGILLSGSRTNSRVMQKQVSHVPNLSRSI</sequence>
<feature type="compositionally biased region" description="Basic and acidic residues" evidence="2">
    <location>
        <begin position="53"/>
        <end position="63"/>
    </location>
</feature>
<feature type="coiled-coil region" evidence="1">
    <location>
        <begin position="168"/>
        <end position="213"/>
    </location>
</feature>
<organism evidence="3 4">
    <name type="scientific">Pseudovirgaria hyperparasitica</name>
    <dbReference type="NCBI Taxonomy" id="470096"/>
    <lineage>
        <taxon>Eukaryota</taxon>
        <taxon>Fungi</taxon>
        <taxon>Dikarya</taxon>
        <taxon>Ascomycota</taxon>
        <taxon>Pezizomycotina</taxon>
        <taxon>Dothideomycetes</taxon>
        <taxon>Dothideomycetes incertae sedis</taxon>
        <taxon>Acrospermales</taxon>
        <taxon>Acrospermaceae</taxon>
        <taxon>Pseudovirgaria</taxon>
    </lineage>
</organism>
<keyword evidence="1" id="KW-0175">Coiled coil</keyword>
<dbReference type="GeneID" id="54481988"/>
<dbReference type="EMBL" id="ML996570">
    <property type="protein sequence ID" value="KAF2759350.1"/>
    <property type="molecule type" value="Genomic_DNA"/>
</dbReference>
<accession>A0A6A6WBK9</accession>
<reference evidence="3" key="1">
    <citation type="journal article" date="2020" name="Stud. Mycol.">
        <title>101 Dothideomycetes genomes: a test case for predicting lifestyles and emergence of pathogens.</title>
        <authorList>
            <person name="Haridas S."/>
            <person name="Albert R."/>
            <person name="Binder M."/>
            <person name="Bloem J."/>
            <person name="Labutti K."/>
            <person name="Salamov A."/>
            <person name="Andreopoulos B."/>
            <person name="Baker S."/>
            <person name="Barry K."/>
            <person name="Bills G."/>
            <person name="Bluhm B."/>
            <person name="Cannon C."/>
            <person name="Castanera R."/>
            <person name="Culley D."/>
            <person name="Daum C."/>
            <person name="Ezra D."/>
            <person name="Gonzalez J."/>
            <person name="Henrissat B."/>
            <person name="Kuo A."/>
            <person name="Liang C."/>
            <person name="Lipzen A."/>
            <person name="Lutzoni F."/>
            <person name="Magnuson J."/>
            <person name="Mondo S."/>
            <person name="Nolan M."/>
            <person name="Ohm R."/>
            <person name="Pangilinan J."/>
            <person name="Park H.-J."/>
            <person name="Ramirez L."/>
            <person name="Alfaro M."/>
            <person name="Sun H."/>
            <person name="Tritt A."/>
            <person name="Yoshinaga Y."/>
            <person name="Zwiers L.-H."/>
            <person name="Turgeon B."/>
            <person name="Goodwin S."/>
            <person name="Spatafora J."/>
            <person name="Crous P."/>
            <person name="Grigoriev I."/>
        </authorList>
    </citation>
    <scope>NUCLEOTIDE SEQUENCE</scope>
    <source>
        <strain evidence="3">CBS 121739</strain>
    </source>
</reference>
<dbReference type="RefSeq" id="XP_033601801.1">
    <property type="nucleotide sequence ID" value="XM_033740934.1"/>
</dbReference>
<proteinExistence type="predicted"/>